<dbReference type="InterPro" id="IPR008271">
    <property type="entry name" value="Ser/Thr_kinase_AS"/>
</dbReference>
<keyword evidence="3 6" id="KW-0067">ATP-binding</keyword>
<proteinExistence type="inferred from homology"/>
<dbReference type="InterPro" id="IPR035979">
    <property type="entry name" value="RBD_domain_sf"/>
</dbReference>
<comment type="caution">
    <text evidence="11">The sequence shown here is derived from an EMBL/GenBank/DDBJ whole genome shotgun (WGS) entry which is preliminary data.</text>
</comment>
<feature type="domain" description="Protein kinase" evidence="8">
    <location>
        <begin position="1385"/>
        <end position="1591"/>
    </location>
</feature>
<dbReference type="CDD" id="cd00180">
    <property type="entry name" value="PKc"/>
    <property type="match status" value="1"/>
</dbReference>
<dbReference type="PANTHER" id="PTHR48024:SF56">
    <property type="entry name" value="HETEROGENEOUS NUCLEAR RIBONUCLEOPROTEIN A0"/>
    <property type="match status" value="1"/>
</dbReference>
<dbReference type="InterPro" id="IPR036053">
    <property type="entry name" value="PABP-dom"/>
</dbReference>
<dbReference type="InterPro" id="IPR050886">
    <property type="entry name" value="RNA-binding_reg"/>
</dbReference>
<evidence type="ECO:0000256" key="6">
    <source>
        <dbReference type="PROSITE-ProRule" id="PRU10141"/>
    </source>
</evidence>
<dbReference type="EMBL" id="SNRW01002330">
    <property type="protein sequence ID" value="KAA6393135.1"/>
    <property type="molecule type" value="Genomic_DNA"/>
</dbReference>
<comment type="similarity">
    <text evidence="1">Belongs to the polyadenylate-binding protein type-1 family.</text>
</comment>
<dbReference type="PANTHER" id="PTHR48024">
    <property type="entry name" value="GEO13361P1-RELATED"/>
    <property type="match status" value="1"/>
</dbReference>
<dbReference type="CDD" id="cd00590">
    <property type="entry name" value="RRM_SF"/>
    <property type="match status" value="3"/>
</dbReference>
<dbReference type="Pfam" id="PF00076">
    <property type="entry name" value="RRM_1"/>
    <property type="match status" value="6"/>
</dbReference>
<feature type="domain" description="RRM" evidence="9">
    <location>
        <begin position="339"/>
        <end position="416"/>
    </location>
</feature>
<evidence type="ECO:0000256" key="1">
    <source>
        <dbReference type="ARBA" id="ARBA00008557"/>
    </source>
</evidence>
<reference evidence="11 12" key="1">
    <citation type="submission" date="2019-03" db="EMBL/GenBank/DDBJ databases">
        <title>Single cell metagenomics reveals metabolic interactions within the superorganism composed of flagellate Streblomastix strix and complex community of Bacteroidetes bacteria on its surface.</title>
        <authorList>
            <person name="Treitli S.C."/>
            <person name="Kolisko M."/>
            <person name="Husnik F."/>
            <person name="Keeling P."/>
            <person name="Hampl V."/>
        </authorList>
    </citation>
    <scope>NUCLEOTIDE SEQUENCE [LARGE SCALE GENOMIC DNA]</scope>
    <source>
        <strain evidence="11">ST1C</strain>
    </source>
</reference>
<feature type="domain" description="RRM" evidence="9">
    <location>
        <begin position="632"/>
        <end position="707"/>
    </location>
</feature>
<feature type="region of interest" description="Disordered" evidence="7">
    <location>
        <begin position="1203"/>
        <end position="1225"/>
    </location>
</feature>
<evidence type="ECO:0000256" key="2">
    <source>
        <dbReference type="ARBA" id="ARBA00022741"/>
    </source>
</evidence>
<dbReference type="SMART" id="SM00517">
    <property type="entry name" value="PolyA"/>
    <property type="match status" value="2"/>
</dbReference>
<evidence type="ECO:0000313" key="11">
    <source>
        <dbReference type="EMBL" id="KAA6393135.1"/>
    </source>
</evidence>
<dbReference type="Gene3D" id="2.60.120.920">
    <property type="match status" value="1"/>
</dbReference>
<dbReference type="PROSITE" id="PS00107">
    <property type="entry name" value="PROTEIN_KINASE_ATP"/>
    <property type="match status" value="1"/>
</dbReference>
<dbReference type="InterPro" id="IPR011009">
    <property type="entry name" value="Kinase-like_dom_sf"/>
</dbReference>
<evidence type="ECO:0000256" key="3">
    <source>
        <dbReference type="ARBA" id="ARBA00022840"/>
    </source>
</evidence>
<sequence>MISIKQTSQSQVSFDMEEYLTMASRGEDIQSNTYSSITGTIAYWNDAEPHNQGQYWYFWLKPSGKFSSHSEPWICLVVDENNPSIEVLKTAAESKSDQEFELNVLIMPRQPDYLQFVVSKDDEVKQISSRIPTIKVSDLNGIQLSPIVQPTDGIPIQIHPVEVWSLIVKWIGDLTEDDLKQLFNPLGAESVVMLKSEVEIGEGQAQINFKTQSDAQNALDQTDGVIIKGSVLEVEMQKQNQFEGNLLPAPVESCRLFVGGLSPQTTDDDLKKLFEEVGQVESAVIATKNNGISCGFGFVTMYDIETARMAVTVLNKRVLDGRIIEVSFSRPKPAPVESCRLFVGGLSPQTTSDDLKKLFEEVGQVESAVIATTKSGQSKGFGFVTMYDIETAQKAVTVLNKRVLNGSIVEVSFSKLKPINPHKHTPPPPTLKPALLIPIKPEAIFSDQKTAQQQGNAIIHALDNYNHSTIAYKPVITKGIVRFEGIFQNYKDFPYQIGISESSVCFDSKKEPGDLLYKGKTVCYKNNGCITHTNNTEIAGNAKIEDGQTIALEVNMSTTPRTLTFFINGQQQPVSISKIPSSIKFWINLRAQKQSFTLTRFERIQTFSTTSLLNSKVLQWGSVWNTDIVQEWNLIVKWIGDLSEDDLKEHFNPFGAENVVMLKRKVETDERYAQINFKTQLDAQIALEQTNNKIIKGCVLEIEMRQQQISDQIKSLGELLYEQIERIDKSNAGKITGMLLEHDILDLVKMLEDPHQLFSKVREAQKDLGIAVANEQAPLGPIKPDAIFLDQKTAQQQGNAIIHAPDNYNHSTVAYKPVITKGIVRFEGIFQNYKDFPFKIGISQSSVTFIPKIEPGDIKYQGKTVCYKNNGCITHMNNTEIAGNAMIEDGQTVALEVNMSTTPRTLTFFINGQQQPVSVNNIPPSIKFWVPSTRISAPVQPCRLYVGSLSPQTTPTDLGKLFGQVGYVESANIVSRDEGKNGGFGYVTMCDIETAQRAVTVLDKHVLHGRIIEVQFSEPPINLPKPIPKPNPKQASTNIKLFVRNLNFQTTSDDLKKLFGQVGQVKNSVIATDQSGQSKGFGFVTMCNIETARMAVKILNKHVLNGRSMDVKFSEPKPIDPQMLTLPVGPKPVLQSSALKQIELTHPESIAPFIQPNAEMNLQFPFPGMNQQFPFPGMNPNYGNQYNNPFGMINQQGPRQLGNMPNQQFPPQPYLQTQQQLPQQQQLVHPQQQLMQNPINQTQIPGSVQGQHIIAQQPPPTNLQSHHRKRKVNQQLPIQPLETPPIQLPVIPQQFIPQVLAQIHPDQQKQHIKGFLFTKVSTIDEPNAEKITGMLLELDIPELVNLLGNDQLLNQKICEAQIVLREVATQGQPISYNTTWKKSDFERIKRLGKGAFGSVWRMKEKATSREVAIKEMDYYSKEEKELVDHEKEILIKVFGIVRQSNPSSFIHIVEPLGFFVDQDVDKAYLVLEYCSKEDLRKYINNMKEQGMEISTEKAYEMIVQIASSLEQLHANDIIHSDLKPENVLLVEGFKVKLADFGLARQLQVGREYITAQGGTFLYQGPELLRIKLKDEVVPRLIQTSASDIWAF</sequence>
<dbReference type="InterPro" id="IPR043136">
    <property type="entry name" value="B30.2/SPRY_sf"/>
</dbReference>
<dbReference type="Pfam" id="PF00069">
    <property type="entry name" value="Pkinase"/>
    <property type="match status" value="1"/>
</dbReference>
<dbReference type="OrthoDB" id="1875751at2759"/>
<dbReference type="GO" id="GO:0003723">
    <property type="term" value="F:RNA binding"/>
    <property type="evidence" value="ECO:0007669"/>
    <property type="project" value="UniProtKB-UniRule"/>
</dbReference>
<evidence type="ECO:0000256" key="5">
    <source>
        <dbReference type="PROSITE-ProRule" id="PRU00176"/>
    </source>
</evidence>
<evidence type="ECO:0000256" key="7">
    <source>
        <dbReference type="SAM" id="MobiDB-lite"/>
    </source>
</evidence>
<dbReference type="PROSITE" id="PS50011">
    <property type="entry name" value="PROTEIN_KINASE_DOM"/>
    <property type="match status" value="1"/>
</dbReference>
<keyword evidence="2 6" id="KW-0547">Nucleotide-binding</keyword>
<dbReference type="Pfam" id="PF00658">
    <property type="entry name" value="MLLE"/>
    <property type="match status" value="2"/>
</dbReference>
<accession>A0A5J4WFE1</accession>
<protein>
    <submittedName>
        <fullName evidence="11">Putative polyadenylate-binding protein</fullName>
    </submittedName>
</protein>
<dbReference type="SUPFAM" id="SSF56112">
    <property type="entry name" value="Protein kinase-like (PK-like)"/>
    <property type="match status" value="1"/>
</dbReference>
<gene>
    <name evidence="11" type="ORF">EZS28_011337</name>
</gene>
<feature type="domain" description="PABC" evidence="10">
    <location>
        <begin position="1292"/>
        <end position="1369"/>
    </location>
</feature>
<evidence type="ECO:0000259" key="8">
    <source>
        <dbReference type="PROSITE" id="PS50011"/>
    </source>
</evidence>
<feature type="domain" description="RRM" evidence="9">
    <location>
        <begin position="1039"/>
        <end position="1116"/>
    </location>
</feature>
<dbReference type="InterPro" id="IPR000504">
    <property type="entry name" value="RRM_dom"/>
</dbReference>
<dbReference type="Gene3D" id="1.10.1900.10">
    <property type="entry name" value="c-terminal domain of poly(a) binding protein"/>
    <property type="match status" value="2"/>
</dbReference>
<dbReference type="GO" id="GO:0004672">
    <property type="term" value="F:protein kinase activity"/>
    <property type="evidence" value="ECO:0007669"/>
    <property type="project" value="InterPro"/>
</dbReference>
<dbReference type="SMART" id="SM00360">
    <property type="entry name" value="RRM"/>
    <property type="match status" value="6"/>
</dbReference>
<dbReference type="PROSITE" id="PS00108">
    <property type="entry name" value="PROTEIN_KINASE_ST"/>
    <property type="match status" value="1"/>
</dbReference>
<dbReference type="PROSITE" id="PS50102">
    <property type="entry name" value="RRM"/>
    <property type="match status" value="6"/>
</dbReference>
<dbReference type="InterPro" id="IPR000719">
    <property type="entry name" value="Prot_kinase_dom"/>
</dbReference>
<feature type="domain" description="RRM" evidence="9">
    <location>
        <begin position="164"/>
        <end position="239"/>
    </location>
</feature>
<dbReference type="InterPro" id="IPR002004">
    <property type="entry name" value="PABP_HYD_C"/>
</dbReference>
<feature type="domain" description="RRM" evidence="9">
    <location>
        <begin position="942"/>
        <end position="1019"/>
    </location>
</feature>
<dbReference type="SMART" id="SM00220">
    <property type="entry name" value="S_TKc"/>
    <property type="match status" value="1"/>
</dbReference>
<organism evidence="11 12">
    <name type="scientific">Streblomastix strix</name>
    <dbReference type="NCBI Taxonomy" id="222440"/>
    <lineage>
        <taxon>Eukaryota</taxon>
        <taxon>Metamonada</taxon>
        <taxon>Preaxostyla</taxon>
        <taxon>Oxymonadida</taxon>
        <taxon>Streblomastigidae</taxon>
        <taxon>Streblomastix</taxon>
    </lineage>
</organism>
<dbReference type="Gene3D" id="3.30.70.330">
    <property type="match status" value="6"/>
</dbReference>
<feature type="domain" description="PABC" evidence="10">
    <location>
        <begin position="696"/>
        <end position="773"/>
    </location>
</feature>
<evidence type="ECO:0000259" key="10">
    <source>
        <dbReference type="PROSITE" id="PS51309"/>
    </source>
</evidence>
<feature type="compositionally biased region" description="Low complexity" evidence="7">
    <location>
        <begin position="1214"/>
        <end position="1225"/>
    </location>
</feature>
<dbReference type="InterPro" id="IPR012677">
    <property type="entry name" value="Nucleotide-bd_a/b_plait_sf"/>
</dbReference>
<dbReference type="PROSITE" id="PS51309">
    <property type="entry name" value="PABC"/>
    <property type="match status" value="2"/>
</dbReference>
<dbReference type="Proteomes" id="UP000324800">
    <property type="component" value="Unassembled WGS sequence"/>
</dbReference>
<name>A0A5J4WFE1_9EUKA</name>
<evidence type="ECO:0000256" key="4">
    <source>
        <dbReference type="ARBA" id="ARBA00022884"/>
    </source>
</evidence>
<keyword evidence="4 5" id="KW-0694">RNA-binding</keyword>
<feature type="binding site" evidence="6">
    <location>
        <position position="1414"/>
    </location>
    <ligand>
        <name>ATP</name>
        <dbReference type="ChEBI" id="CHEBI:30616"/>
    </ligand>
</feature>
<dbReference type="SUPFAM" id="SSF54928">
    <property type="entry name" value="RNA-binding domain, RBD"/>
    <property type="match status" value="6"/>
</dbReference>
<evidence type="ECO:0000259" key="9">
    <source>
        <dbReference type="PROSITE" id="PS50102"/>
    </source>
</evidence>
<dbReference type="SUPFAM" id="SSF63570">
    <property type="entry name" value="PABC (PABP) domain"/>
    <property type="match status" value="2"/>
</dbReference>
<evidence type="ECO:0000313" key="12">
    <source>
        <dbReference type="Proteomes" id="UP000324800"/>
    </source>
</evidence>
<dbReference type="InterPro" id="IPR017441">
    <property type="entry name" value="Protein_kinase_ATP_BS"/>
</dbReference>
<dbReference type="Gene3D" id="1.10.510.10">
    <property type="entry name" value="Transferase(Phosphotransferase) domain 1"/>
    <property type="match status" value="1"/>
</dbReference>
<dbReference type="GO" id="GO:0005524">
    <property type="term" value="F:ATP binding"/>
    <property type="evidence" value="ECO:0007669"/>
    <property type="project" value="UniProtKB-UniRule"/>
</dbReference>
<feature type="domain" description="RRM" evidence="9">
    <location>
        <begin position="254"/>
        <end position="331"/>
    </location>
</feature>